<dbReference type="Proteomes" id="UP000824998">
    <property type="component" value="Unassembled WGS sequence"/>
</dbReference>
<evidence type="ECO:0000256" key="2">
    <source>
        <dbReference type="RuleBase" id="RU000363"/>
    </source>
</evidence>
<dbReference type="InterPro" id="IPR020904">
    <property type="entry name" value="Sc_DH/Rdtase_CS"/>
</dbReference>
<dbReference type="PROSITE" id="PS00061">
    <property type="entry name" value="ADH_SHORT"/>
    <property type="match status" value="1"/>
</dbReference>
<keyword evidence="1" id="KW-0521">NADP</keyword>
<organism evidence="4 5">
    <name type="scientific">Amylocarpus encephaloides</name>
    <dbReference type="NCBI Taxonomy" id="45428"/>
    <lineage>
        <taxon>Eukaryota</taxon>
        <taxon>Fungi</taxon>
        <taxon>Dikarya</taxon>
        <taxon>Ascomycota</taxon>
        <taxon>Pezizomycotina</taxon>
        <taxon>Leotiomycetes</taxon>
        <taxon>Helotiales</taxon>
        <taxon>Helotiales incertae sedis</taxon>
        <taxon>Amylocarpus</taxon>
    </lineage>
</organism>
<dbReference type="InterPro" id="IPR051911">
    <property type="entry name" value="SDR_oxidoreductase"/>
</dbReference>
<evidence type="ECO:0000313" key="5">
    <source>
        <dbReference type="Proteomes" id="UP000824998"/>
    </source>
</evidence>
<dbReference type="EMBL" id="MU251361">
    <property type="protein sequence ID" value="KAG9239154.1"/>
    <property type="molecule type" value="Genomic_DNA"/>
</dbReference>
<accession>A0A9P7YSS9</accession>
<dbReference type="Pfam" id="PF00106">
    <property type="entry name" value="adh_short"/>
    <property type="match status" value="1"/>
</dbReference>
<evidence type="ECO:0000256" key="1">
    <source>
        <dbReference type="ARBA" id="ARBA00022857"/>
    </source>
</evidence>
<dbReference type="SUPFAM" id="SSF51735">
    <property type="entry name" value="NAD(P)-binding Rossmann-fold domains"/>
    <property type="match status" value="1"/>
</dbReference>
<name>A0A9P7YSS9_9HELO</name>
<dbReference type="PRINTS" id="PR00081">
    <property type="entry name" value="GDHRDH"/>
</dbReference>
<dbReference type="InterPro" id="IPR036291">
    <property type="entry name" value="NAD(P)-bd_dom_sf"/>
</dbReference>
<feature type="signal peptide" evidence="3">
    <location>
        <begin position="1"/>
        <end position="18"/>
    </location>
</feature>
<keyword evidence="5" id="KW-1185">Reference proteome</keyword>
<reference evidence="4" key="1">
    <citation type="journal article" date="2021" name="IMA Fungus">
        <title>Genomic characterization of three marine fungi, including Emericellopsis atlantica sp. nov. with signatures of a generalist lifestyle and marine biomass degradation.</title>
        <authorList>
            <person name="Hagestad O.C."/>
            <person name="Hou L."/>
            <person name="Andersen J.H."/>
            <person name="Hansen E.H."/>
            <person name="Altermark B."/>
            <person name="Li C."/>
            <person name="Kuhnert E."/>
            <person name="Cox R.J."/>
            <person name="Crous P.W."/>
            <person name="Spatafora J.W."/>
            <person name="Lail K."/>
            <person name="Amirebrahimi M."/>
            <person name="Lipzen A."/>
            <person name="Pangilinan J."/>
            <person name="Andreopoulos W."/>
            <person name="Hayes R.D."/>
            <person name="Ng V."/>
            <person name="Grigoriev I.V."/>
            <person name="Jackson S.A."/>
            <person name="Sutton T.D.S."/>
            <person name="Dobson A.D.W."/>
            <person name="Rama T."/>
        </authorList>
    </citation>
    <scope>NUCLEOTIDE SEQUENCE</scope>
    <source>
        <strain evidence="4">TRa018bII</strain>
    </source>
</reference>
<keyword evidence="3" id="KW-0732">Signal</keyword>
<feature type="chain" id="PRO_5040327801" evidence="3">
    <location>
        <begin position="19"/>
        <end position="288"/>
    </location>
</feature>
<dbReference type="PRINTS" id="PR00080">
    <property type="entry name" value="SDRFAMILY"/>
</dbReference>
<dbReference type="PANTHER" id="PTHR43976">
    <property type="entry name" value="SHORT CHAIN DEHYDROGENASE"/>
    <property type="match status" value="1"/>
</dbReference>
<evidence type="ECO:0000313" key="4">
    <source>
        <dbReference type="EMBL" id="KAG9239154.1"/>
    </source>
</evidence>
<evidence type="ECO:0000256" key="3">
    <source>
        <dbReference type="SAM" id="SignalP"/>
    </source>
</evidence>
<gene>
    <name evidence="4" type="ORF">BJ875DRAFT_244039</name>
</gene>
<sequence>MAPKTWLITGSSSGLGLSLTMLLLKHKQHVIATSRNPDSVPKLVSQVQSLGGHWLPLDVTAPEAEITSTITKATAIFGSIDVLVNCAGYALLGAFESISEDEARAQMETNYFGPLKTTRAVLPRMRARGHGTVVQISSTAGIEARASRSAYSASKFALEGMSEALSNEVRPLGIRVVLVELGAFRTPFSRRCVLPRAVLPGGYEGTELGKMMDVVLKGYAGGQALGDVEKAGEIIFEVVMGEGRGEGMDRLRLPLGKDSAARWKVVIDELKGTLDGTEALWSSTDHED</sequence>
<dbReference type="PANTHER" id="PTHR43976:SF6">
    <property type="entry name" value="OXIDOREDUCTASE, PUTATIVE (AFU_ORTHOLOGUE AFUA_1G13950)-RELATED"/>
    <property type="match status" value="1"/>
</dbReference>
<comment type="similarity">
    <text evidence="2">Belongs to the short-chain dehydrogenases/reductases (SDR) family.</text>
</comment>
<dbReference type="InterPro" id="IPR002347">
    <property type="entry name" value="SDR_fam"/>
</dbReference>
<proteinExistence type="inferred from homology"/>
<protein>
    <submittedName>
        <fullName evidence="4">Short chain oxidoreductase/dehydrogenase</fullName>
    </submittedName>
</protein>
<comment type="caution">
    <text evidence="4">The sequence shown here is derived from an EMBL/GenBank/DDBJ whole genome shotgun (WGS) entry which is preliminary data.</text>
</comment>
<dbReference type="OrthoDB" id="1274115at2759"/>
<dbReference type="Gene3D" id="3.40.50.720">
    <property type="entry name" value="NAD(P)-binding Rossmann-like Domain"/>
    <property type="match status" value="1"/>
</dbReference>
<dbReference type="AlphaFoldDB" id="A0A9P7YSS9"/>